<dbReference type="RefSeq" id="WP_223103943.1">
    <property type="nucleotide sequence ID" value="NZ_CP061913.1"/>
</dbReference>
<keyword evidence="2" id="KW-1133">Transmembrane helix</keyword>
<evidence type="ECO:0000256" key="2">
    <source>
        <dbReference type="SAM" id="Phobius"/>
    </source>
</evidence>
<evidence type="ECO:0008006" key="5">
    <source>
        <dbReference type="Google" id="ProtNLM"/>
    </source>
</evidence>
<name>A0ABV5M9R5_9ACTN</name>
<feature type="region of interest" description="Disordered" evidence="1">
    <location>
        <begin position="410"/>
        <end position="430"/>
    </location>
</feature>
<accession>A0ABV5M9R5</accession>
<keyword evidence="2" id="KW-0472">Membrane</keyword>
<feature type="region of interest" description="Disordered" evidence="1">
    <location>
        <begin position="73"/>
        <end position="112"/>
    </location>
</feature>
<evidence type="ECO:0000313" key="4">
    <source>
        <dbReference type="Proteomes" id="UP001589608"/>
    </source>
</evidence>
<evidence type="ECO:0000256" key="1">
    <source>
        <dbReference type="SAM" id="MobiDB-lite"/>
    </source>
</evidence>
<protein>
    <recommendedName>
        <fullName evidence="5">DUF11 domain-containing protein</fullName>
    </recommendedName>
</protein>
<proteinExistence type="predicted"/>
<dbReference type="Proteomes" id="UP001589608">
    <property type="component" value="Unassembled WGS sequence"/>
</dbReference>
<feature type="compositionally biased region" description="Low complexity" evidence="1">
    <location>
        <begin position="81"/>
        <end position="107"/>
    </location>
</feature>
<evidence type="ECO:0000313" key="3">
    <source>
        <dbReference type="EMBL" id="MFB9445598.1"/>
    </source>
</evidence>
<gene>
    <name evidence="3" type="ORF">ACFFTR_21175</name>
</gene>
<organism evidence="3 4">
    <name type="scientific">Dactylosporangium vinaceum</name>
    <dbReference type="NCBI Taxonomy" id="53362"/>
    <lineage>
        <taxon>Bacteria</taxon>
        <taxon>Bacillati</taxon>
        <taxon>Actinomycetota</taxon>
        <taxon>Actinomycetes</taxon>
        <taxon>Micromonosporales</taxon>
        <taxon>Micromonosporaceae</taxon>
        <taxon>Dactylosporangium</taxon>
    </lineage>
</organism>
<comment type="caution">
    <text evidence="3">The sequence shown here is derived from an EMBL/GenBank/DDBJ whole genome shotgun (WGS) entry which is preliminary data.</text>
</comment>
<sequence>MHEDQQFELVEDAFATFRAGGPLAVPLGADAARTTVRHRRHVRMVAVGALAAILIMAPVAVYASGIMDDRRGPDVTTSIDPVLSPSVEPSSSPLPSPSTSQSSPAAPDGRVTSGQLAHATVDFGPASGGPSLCPTGRFTFTGSPTTNSQSASRIAITKIVDVDFDHDGALESVALITCAIQGADYVVLALDRTADGSIVAVGRVVMTSEKDAIQTVFDIRVDDGGAVGVQVGDRGTCCGTTEEMVEHQWRSYGFDGSRFQQTAGPTKFTPVPAANDLTVTDGGDVILGAPSGGARRGSLTVTVHNNGPTTAPGAIIEAYVFAEHGLPEAVDIETDLNDCSKTSFKNDQGVVTTWRLRCHLYPYAVGASRSYTFRFTSPVANDAKISADAAEQFPQIGAGAEITEEQPGIRILEDQQSENNEVNGRIKLAS</sequence>
<keyword evidence="4" id="KW-1185">Reference proteome</keyword>
<reference evidence="3 4" key="1">
    <citation type="submission" date="2024-09" db="EMBL/GenBank/DDBJ databases">
        <authorList>
            <person name="Sun Q."/>
            <person name="Mori K."/>
        </authorList>
    </citation>
    <scope>NUCLEOTIDE SEQUENCE [LARGE SCALE GENOMIC DNA]</scope>
    <source>
        <strain evidence="3 4">JCM 3307</strain>
    </source>
</reference>
<dbReference type="EMBL" id="JBHMCA010000042">
    <property type="protein sequence ID" value="MFB9445598.1"/>
    <property type="molecule type" value="Genomic_DNA"/>
</dbReference>
<keyword evidence="2" id="KW-0812">Transmembrane</keyword>
<feature type="transmembrane region" description="Helical" evidence="2">
    <location>
        <begin position="42"/>
        <end position="63"/>
    </location>
</feature>